<dbReference type="HOGENOM" id="CLU_3422679_0_0_6"/>
<gene>
    <name evidence="1" type="ordered locus">Atc_2097</name>
</gene>
<dbReference type="AlphaFoldDB" id="F9ZRW1"/>
<proteinExistence type="predicted"/>
<evidence type="ECO:0000313" key="1">
    <source>
        <dbReference type="EMBL" id="AEK58745.1"/>
    </source>
</evidence>
<keyword evidence="2" id="KW-1185">Reference proteome</keyword>
<protein>
    <submittedName>
        <fullName evidence="1">Uncharacterized protein</fullName>
    </submittedName>
</protein>
<organism evidence="1 2">
    <name type="scientific">Acidithiobacillus caldus (strain SM-1)</name>
    <dbReference type="NCBI Taxonomy" id="990288"/>
    <lineage>
        <taxon>Bacteria</taxon>
        <taxon>Pseudomonadati</taxon>
        <taxon>Pseudomonadota</taxon>
        <taxon>Acidithiobacillia</taxon>
        <taxon>Acidithiobacillales</taxon>
        <taxon>Acidithiobacillaceae</taxon>
        <taxon>Acidithiobacillus</taxon>
    </lineage>
</organism>
<dbReference type="EMBL" id="CP002573">
    <property type="protein sequence ID" value="AEK58745.1"/>
    <property type="molecule type" value="Genomic_DNA"/>
</dbReference>
<dbReference type="Proteomes" id="UP000006135">
    <property type="component" value="Chromosome"/>
</dbReference>
<name>F9ZRW1_ACICS</name>
<dbReference type="KEGG" id="acu:Atc_2097"/>
<reference evidence="1 2" key="1">
    <citation type="journal article" date="2011" name="J. Genet. Genomics">
        <title>Unraveling the Acidithiobacillus caldus complete genome and its central metabolisms for carbon assimilation.</title>
        <authorList>
            <person name="You X.Y."/>
            <person name="Guo X."/>
            <person name="Zheng H.J."/>
            <person name="Zhang M.J."/>
            <person name="Liu L.J."/>
            <person name="Zhu Y.Q."/>
            <person name="Zhu B."/>
            <person name="Wang S.Y."/>
            <person name="Zhao G.P."/>
            <person name="Poetsch A."/>
            <person name="Jiang C.Y."/>
            <person name="Liu S.J."/>
        </authorList>
    </citation>
    <scope>NUCLEOTIDE SEQUENCE [LARGE SCALE GENOMIC DNA]</scope>
    <source>
        <strain evidence="1 2">SM-1</strain>
    </source>
</reference>
<evidence type="ECO:0000313" key="2">
    <source>
        <dbReference type="Proteomes" id="UP000006135"/>
    </source>
</evidence>
<accession>F9ZRW1</accession>
<sequence length="23" mass="2385">MPVSGEFDAEASKNGLFSAARSL</sequence>